<feature type="region of interest" description="Disordered" evidence="1">
    <location>
        <begin position="400"/>
        <end position="439"/>
    </location>
</feature>
<proteinExistence type="predicted"/>
<feature type="compositionally biased region" description="Polar residues" evidence="1">
    <location>
        <begin position="893"/>
        <end position="902"/>
    </location>
</feature>
<protein>
    <submittedName>
        <fullName evidence="2">Uncharacterized protein</fullName>
    </submittedName>
</protein>
<feature type="compositionally biased region" description="Basic and acidic residues" evidence="1">
    <location>
        <begin position="916"/>
        <end position="929"/>
    </location>
</feature>
<feature type="compositionally biased region" description="Basic and acidic residues" evidence="1">
    <location>
        <begin position="689"/>
        <end position="699"/>
    </location>
</feature>
<keyword evidence="3" id="KW-1185">Reference proteome</keyword>
<feature type="compositionally biased region" description="Polar residues" evidence="1">
    <location>
        <begin position="405"/>
        <end position="416"/>
    </location>
</feature>
<feature type="region of interest" description="Disordered" evidence="1">
    <location>
        <begin position="175"/>
        <end position="202"/>
    </location>
</feature>
<feature type="region of interest" description="Disordered" evidence="1">
    <location>
        <begin position="561"/>
        <end position="587"/>
    </location>
</feature>
<organism evidence="2 3">
    <name type="scientific">Hirsutella minnesotensis 3608</name>
    <dbReference type="NCBI Taxonomy" id="1043627"/>
    <lineage>
        <taxon>Eukaryota</taxon>
        <taxon>Fungi</taxon>
        <taxon>Dikarya</taxon>
        <taxon>Ascomycota</taxon>
        <taxon>Pezizomycotina</taxon>
        <taxon>Sordariomycetes</taxon>
        <taxon>Hypocreomycetidae</taxon>
        <taxon>Hypocreales</taxon>
        <taxon>Ophiocordycipitaceae</taxon>
        <taxon>Hirsutella</taxon>
    </lineage>
</organism>
<evidence type="ECO:0000313" key="3">
    <source>
        <dbReference type="Proteomes" id="UP000054481"/>
    </source>
</evidence>
<evidence type="ECO:0000256" key="1">
    <source>
        <dbReference type="SAM" id="MobiDB-lite"/>
    </source>
</evidence>
<feature type="compositionally biased region" description="Polar residues" evidence="1">
    <location>
        <begin position="795"/>
        <end position="810"/>
    </location>
</feature>
<feature type="compositionally biased region" description="Low complexity" evidence="1">
    <location>
        <begin position="470"/>
        <end position="491"/>
    </location>
</feature>
<feature type="compositionally biased region" description="Low complexity" evidence="1">
    <location>
        <begin position="875"/>
        <end position="891"/>
    </location>
</feature>
<evidence type="ECO:0000313" key="2">
    <source>
        <dbReference type="EMBL" id="KJZ71394.1"/>
    </source>
</evidence>
<feature type="region of interest" description="Disordered" evidence="1">
    <location>
        <begin position="872"/>
        <end position="934"/>
    </location>
</feature>
<feature type="region of interest" description="Disordered" evidence="1">
    <location>
        <begin position="642"/>
        <end position="741"/>
    </location>
</feature>
<feature type="compositionally biased region" description="Polar residues" evidence="1">
    <location>
        <begin position="845"/>
        <end position="857"/>
    </location>
</feature>
<feature type="compositionally biased region" description="Polar residues" evidence="1">
    <location>
        <begin position="824"/>
        <end position="836"/>
    </location>
</feature>
<feature type="compositionally biased region" description="Polar residues" evidence="1">
    <location>
        <begin position="215"/>
        <end position="226"/>
    </location>
</feature>
<dbReference type="EMBL" id="KQ030575">
    <property type="protein sequence ID" value="KJZ71394.1"/>
    <property type="molecule type" value="Genomic_DNA"/>
</dbReference>
<name>A0A0F8A386_9HYPO</name>
<feature type="region of interest" description="Disordered" evidence="1">
    <location>
        <begin position="764"/>
        <end position="857"/>
    </location>
</feature>
<sequence length="1003" mass="110060">MSARSLFSRAAAMTDQNCPRIFRQLQEVQRRTAQCERELDAIKSPKRDYEEALATVNACLDETWQTLYSSQNNSERSELQEKIVGYGRELERLKITFEAGLEDAEASYNRQIEAVWTGYRQDLITALGPALDQQTLQKLLVSNTQQLSPESVRSCNNDSTRAIRSRSIVELTGAKGGTNSRKRRRLTKFPSRPRKQRRITDEATNMETHLTTANQCQGRGNRTSPVPFTDDQVTNREEGRQENQPKVPIPGEVYLTREGPNARSAVLLLPTENLHEVGVPYTLDRLGLTKHIPECYEYSRREKIFRWRKGYEDGGHLVHQRQYPVMYFDGLDFPRTSAVGWVAAEDLGILDSDDTKVCKLVEHAGQVRRYLSQREEFRAKRGPDHGNTAQRAASIDSGYGAIQQPHYSPTPSTPDQHTARLHSGDPFEPNPEPLSGPAAAWSGHIRVQAHNREHDLAKSDPVVNTQQKDQSAGAQEQTHQQQQRSEQGQSANCDAVHVAVNVASQGQNRHVQRSDAEADKGIKAGRGYESVPDNAPQGEHSVVPARAPISAEQITAPEAANVHTTRKNSRRAEQGIEALTPNSPSTAKICSAAPADEVEEQPQPFVNESQASSAVCTGAVQVVAATQATPVTSECDGNLPCLSSASMGDPQPDESGQAGRRQHLEVMDGGQPRPSIPEVLDANHRKHEATHSERLAPDHDDLEATNEAPCPDGNSRVGAVSSKQPEGINKSGLGVEDSTMAESANERCSEWLRLAYLARAATGASQAATIEEGVRVPENSSKRTLRSSFPEHEQTSPAARPTNQGHNVTPLSEVCSAGTRHSENANQHSAPSSTASQRHDAAGLPSSTVRTPQQWKSVNNFSLPSTQFPYEAMETASPGTSPSAAPAGAAPIQSGTATQGSTVDPVDAEPSSPADLQRHLSRPEPRRTSNTEYTYKGWPLSLPQCLMDRLMRVSGNGTPVPETFKDAHQRYRCPFCLDRAWIRPKWFVKHMLDSHGTVQGPDE</sequence>
<accession>A0A0F8A386</accession>
<dbReference type="AlphaFoldDB" id="A0A0F8A386"/>
<feature type="region of interest" description="Disordered" evidence="1">
    <location>
        <begin position="215"/>
        <end position="247"/>
    </location>
</feature>
<reference evidence="2 3" key="1">
    <citation type="journal article" date="2014" name="Genome Biol. Evol.">
        <title>Comparative genomics and transcriptomics analyses reveal divergent lifestyle features of nematode endoparasitic fungus Hirsutella minnesotensis.</title>
        <authorList>
            <person name="Lai Y."/>
            <person name="Liu K."/>
            <person name="Zhang X."/>
            <person name="Zhang X."/>
            <person name="Li K."/>
            <person name="Wang N."/>
            <person name="Shu C."/>
            <person name="Wu Y."/>
            <person name="Wang C."/>
            <person name="Bushley K.E."/>
            <person name="Xiang M."/>
            <person name="Liu X."/>
        </authorList>
    </citation>
    <scope>NUCLEOTIDE SEQUENCE [LARGE SCALE GENOMIC DNA]</scope>
    <source>
        <strain evidence="2 3">3608</strain>
    </source>
</reference>
<feature type="region of interest" description="Disordered" evidence="1">
    <location>
        <begin position="456"/>
        <end position="492"/>
    </location>
</feature>
<feature type="compositionally biased region" description="Basic residues" evidence="1">
    <location>
        <begin position="180"/>
        <end position="197"/>
    </location>
</feature>
<feature type="region of interest" description="Disordered" evidence="1">
    <location>
        <begin position="504"/>
        <end position="540"/>
    </location>
</feature>
<dbReference type="Proteomes" id="UP000054481">
    <property type="component" value="Unassembled WGS sequence"/>
</dbReference>
<gene>
    <name evidence="2" type="ORF">HIM_09182</name>
</gene>
<dbReference type="OrthoDB" id="5234017at2759"/>
<feature type="compositionally biased region" description="Basic and acidic residues" evidence="1">
    <location>
        <begin position="233"/>
        <end position="243"/>
    </location>
</feature>
<feature type="compositionally biased region" description="Basic and acidic residues" evidence="1">
    <location>
        <begin position="512"/>
        <end position="522"/>
    </location>
</feature>